<keyword evidence="2" id="KW-1185">Reference proteome</keyword>
<proteinExistence type="predicted"/>
<evidence type="ECO:0000313" key="2">
    <source>
        <dbReference type="Proteomes" id="UP001497444"/>
    </source>
</evidence>
<gene>
    <name evidence="1" type="ORF">CSSPJE1EN1_LOCUS29279</name>
</gene>
<accession>A0ABP0VJ33</accession>
<dbReference type="EMBL" id="CAXAQS010000946">
    <property type="protein sequence ID" value="CAK9253901.1"/>
    <property type="molecule type" value="Genomic_DNA"/>
</dbReference>
<dbReference type="Proteomes" id="UP001497444">
    <property type="component" value="Unassembled WGS sequence"/>
</dbReference>
<organism evidence="1 2">
    <name type="scientific">Sphagnum jensenii</name>
    <dbReference type="NCBI Taxonomy" id="128206"/>
    <lineage>
        <taxon>Eukaryota</taxon>
        <taxon>Viridiplantae</taxon>
        <taxon>Streptophyta</taxon>
        <taxon>Embryophyta</taxon>
        <taxon>Bryophyta</taxon>
        <taxon>Sphagnophytina</taxon>
        <taxon>Sphagnopsida</taxon>
        <taxon>Sphagnales</taxon>
        <taxon>Sphagnaceae</taxon>
        <taxon>Sphagnum</taxon>
    </lineage>
</organism>
<protein>
    <submittedName>
        <fullName evidence="1">Uncharacterized protein</fullName>
    </submittedName>
</protein>
<reference evidence="1" key="1">
    <citation type="submission" date="2024-02" db="EMBL/GenBank/DDBJ databases">
        <authorList>
            <consortium name="ELIXIR-Norway"/>
            <consortium name="Elixir Norway"/>
        </authorList>
    </citation>
    <scope>NUCLEOTIDE SEQUENCE</scope>
</reference>
<name>A0ABP0VJ33_9BRYO</name>
<evidence type="ECO:0000313" key="1">
    <source>
        <dbReference type="EMBL" id="CAK9253901.1"/>
    </source>
</evidence>
<comment type="caution">
    <text evidence="1">The sequence shown here is derived from an EMBL/GenBank/DDBJ whole genome shotgun (WGS) entry which is preliminary data.</text>
</comment>
<sequence>MLLRLPEDLLDEIDVCVETPPRPKRWVFGGMDPVNGTDQVRIQIGVILEASDLRQVIKFLTSEGDLNEQALEMIFAYFDDTVYPLRSMSQRVAETCPTRTTGPLQGYHIYNSSVIRNIVKETYFDRPDLLIQDFHAEFPDNGTGAPFFMEDTPLLSYFPNHTNYENAMKVKCL</sequence>